<feature type="domain" description="HTH hxlR-type" evidence="4">
    <location>
        <begin position="18"/>
        <end position="117"/>
    </location>
</feature>
<gene>
    <name evidence="5" type="ORF">GCM10011379_06290</name>
</gene>
<dbReference type="GO" id="GO:0003677">
    <property type="term" value="F:DNA binding"/>
    <property type="evidence" value="ECO:0007669"/>
    <property type="project" value="UniProtKB-KW"/>
</dbReference>
<evidence type="ECO:0000313" key="5">
    <source>
        <dbReference type="EMBL" id="GGH59476.1"/>
    </source>
</evidence>
<dbReference type="InterPro" id="IPR018490">
    <property type="entry name" value="cNMP-bd_dom_sf"/>
</dbReference>
<name>A0A917IQG7_9BACT</name>
<sequence length="309" mass="34960">MKNRFEQDGGAKVAFTQSDLDVAVRMLSDKWKFQIVNALLKLGPLRFSHFQLYMPSISPTVLTEQLKALEAAAIVFRTLSETGKAVKEYVLTPRGRQLWPVISELEKWGKAVNTEAGSIAADNLPPHTNKSFEALKERMVVRKVKKNELLLKEGTVCNFIGFVNSGAVRSFVTSDDVEHNNDFYLPDSIVCALTSFLSRKPTNCNIEALTDTEICLIGYERFMHLVEEDVAWLRFAKTVSDSFFMRKCKRETSFLKHTTSERIDMVRALFPGIEQLVPQYHIASYIGITPESLSRSRLSALQMKKSPAK</sequence>
<dbReference type="SUPFAM" id="SSF46785">
    <property type="entry name" value="Winged helix' DNA-binding domain"/>
    <property type="match status" value="1"/>
</dbReference>
<dbReference type="Pfam" id="PF01638">
    <property type="entry name" value="HxlR"/>
    <property type="match status" value="1"/>
</dbReference>
<organism evidence="5 6">
    <name type="scientific">Filimonas zeae</name>
    <dbReference type="NCBI Taxonomy" id="1737353"/>
    <lineage>
        <taxon>Bacteria</taxon>
        <taxon>Pseudomonadati</taxon>
        <taxon>Bacteroidota</taxon>
        <taxon>Chitinophagia</taxon>
        <taxon>Chitinophagales</taxon>
        <taxon>Chitinophagaceae</taxon>
        <taxon>Filimonas</taxon>
    </lineage>
</organism>
<reference evidence="5" key="2">
    <citation type="submission" date="2020-09" db="EMBL/GenBank/DDBJ databases">
        <authorList>
            <person name="Sun Q."/>
            <person name="Zhou Y."/>
        </authorList>
    </citation>
    <scope>NUCLEOTIDE SEQUENCE</scope>
    <source>
        <strain evidence="5">CGMCC 1.15290</strain>
    </source>
</reference>
<dbReference type="EMBL" id="BMIB01000001">
    <property type="protein sequence ID" value="GGH59476.1"/>
    <property type="molecule type" value="Genomic_DNA"/>
</dbReference>
<keyword evidence="1" id="KW-0805">Transcription regulation</keyword>
<dbReference type="AlphaFoldDB" id="A0A917IQG7"/>
<dbReference type="RefSeq" id="WP_188950519.1">
    <property type="nucleotide sequence ID" value="NZ_BMIB01000001.1"/>
</dbReference>
<dbReference type="PROSITE" id="PS51118">
    <property type="entry name" value="HTH_HXLR"/>
    <property type="match status" value="1"/>
</dbReference>
<evidence type="ECO:0000256" key="2">
    <source>
        <dbReference type="ARBA" id="ARBA00023125"/>
    </source>
</evidence>
<dbReference type="Gene3D" id="2.60.120.10">
    <property type="entry name" value="Jelly Rolls"/>
    <property type="match status" value="1"/>
</dbReference>
<keyword evidence="6" id="KW-1185">Reference proteome</keyword>
<dbReference type="PANTHER" id="PTHR33204:SF29">
    <property type="entry name" value="TRANSCRIPTIONAL REGULATOR"/>
    <property type="match status" value="1"/>
</dbReference>
<comment type="caution">
    <text evidence="5">The sequence shown here is derived from an EMBL/GenBank/DDBJ whole genome shotgun (WGS) entry which is preliminary data.</text>
</comment>
<keyword evidence="3" id="KW-0804">Transcription</keyword>
<proteinExistence type="predicted"/>
<protein>
    <recommendedName>
        <fullName evidence="4">HTH hxlR-type domain-containing protein</fullName>
    </recommendedName>
</protein>
<dbReference type="Gene3D" id="1.10.10.10">
    <property type="entry name" value="Winged helix-like DNA-binding domain superfamily/Winged helix DNA-binding domain"/>
    <property type="match status" value="1"/>
</dbReference>
<dbReference type="InterPro" id="IPR000595">
    <property type="entry name" value="cNMP-bd_dom"/>
</dbReference>
<dbReference type="InterPro" id="IPR036388">
    <property type="entry name" value="WH-like_DNA-bd_sf"/>
</dbReference>
<dbReference type="PANTHER" id="PTHR33204">
    <property type="entry name" value="TRANSCRIPTIONAL REGULATOR, MARR FAMILY"/>
    <property type="match status" value="1"/>
</dbReference>
<evidence type="ECO:0000256" key="3">
    <source>
        <dbReference type="ARBA" id="ARBA00023163"/>
    </source>
</evidence>
<dbReference type="InterPro" id="IPR014710">
    <property type="entry name" value="RmlC-like_jellyroll"/>
</dbReference>
<dbReference type="CDD" id="cd00038">
    <property type="entry name" value="CAP_ED"/>
    <property type="match status" value="1"/>
</dbReference>
<evidence type="ECO:0000259" key="4">
    <source>
        <dbReference type="PROSITE" id="PS51118"/>
    </source>
</evidence>
<evidence type="ECO:0000256" key="1">
    <source>
        <dbReference type="ARBA" id="ARBA00023015"/>
    </source>
</evidence>
<dbReference type="InterPro" id="IPR002577">
    <property type="entry name" value="HTH_HxlR"/>
</dbReference>
<accession>A0A917IQG7</accession>
<dbReference type="InterPro" id="IPR036390">
    <property type="entry name" value="WH_DNA-bd_sf"/>
</dbReference>
<dbReference type="SUPFAM" id="SSF51206">
    <property type="entry name" value="cAMP-binding domain-like"/>
    <property type="match status" value="1"/>
</dbReference>
<evidence type="ECO:0000313" key="6">
    <source>
        <dbReference type="Proteomes" id="UP000627292"/>
    </source>
</evidence>
<keyword evidence="2" id="KW-0238">DNA-binding</keyword>
<reference evidence="5" key="1">
    <citation type="journal article" date="2014" name="Int. J. Syst. Evol. Microbiol.">
        <title>Complete genome sequence of Corynebacterium casei LMG S-19264T (=DSM 44701T), isolated from a smear-ripened cheese.</title>
        <authorList>
            <consortium name="US DOE Joint Genome Institute (JGI-PGF)"/>
            <person name="Walter F."/>
            <person name="Albersmeier A."/>
            <person name="Kalinowski J."/>
            <person name="Ruckert C."/>
        </authorList>
    </citation>
    <scope>NUCLEOTIDE SEQUENCE</scope>
    <source>
        <strain evidence="5">CGMCC 1.15290</strain>
    </source>
</reference>
<dbReference type="Proteomes" id="UP000627292">
    <property type="component" value="Unassembled WGS sequence"/>
</dbReference>
<dbReference type="Pfam" id="PF00027">
    <property type="entry name" value="cNMP_binding"/>
    <property type="match status" value="1"/>
</dbReference>